<evidence type="ECO:0000313" key="2">
    <source>
        <dbReference type="Proteomes" id="UP000004169"/>
    </source>
</evidence>
<gene>
    <name evidence="1" type="ORF">PHAMO_10106</name>
</gene>
<dbReference type="EMBL" id="CAHP01000001">
    <property type="protein sequence ID" value="CCG39681.1"/>
    <property type="molecule type" value="Genomic_DNA"/>
</dbReference>
<dbReference type="AlphaFoldDB" id="H8FMU3"/>
<comment type="caution">
    <text evidence="1">The sequence shown here is derived from an EMBL/GenBank/DDBJ whole genome shotgun (WGS) entry which is preliminary data.</text>
</comment>
<organism evidence="1 2">
    <name type="scientific">Magnetospirillum molischianum DSM 120</name>
    <dbReference type="NCBI Taxonomy" id="1150626"/>
    <lineage>
        <taxon>Bacteria</taxon>
        <taxon>Pseudomonadati</taxon>
        <taxon>Pseudomonadota</taxon>
        <taxon>Alphaproteobacteria</taxon>
        <taxon>Rhodospirillales</taxon>
        <taxon>Rhodospirillaceae</taxon>
        <taxon>Magnetospirillum</taxon>
    </lineage>
</organism>
<accession>H8FMU3</accession>
<dbReference type="RefSeq" id="WP_002725327.1">
    <property type="nucleotide sequence ID" value="NZ_CAHP01000001.1"/>
</dbReference>
<proteinExistence type="predicted"/>
<dbReference type="Proteomes" id="UP000004169">
    <property type="component" value="Unassembled WGS sequence"/>
</dbReference>
<dbReference type="OrthoDB" id="7343094at2"/>
<evidence type="ECO:0000313" key="1">
    <source>
        <dbReference type="EMBL" id="CCG39681.1"/>
    </source>
</evidence>
<protein>
    <submittedName>
        <fullName evidence="1">Uncharacterized protein</fullName>
    </submittedName>
</protein>
<dbReference type="STRING" id="1150626.PHAMO_10106"/>
<keyword evidence="2" id="KW-1185">Reference proteome</keyword>
<sequence length="212" mass="23484">MPRLSTQENRRYKRYDSQQKGIMTTRNGVNALCIIRNFGRGGTHLAMIGSKNPDEGGRIGLKAQNQTYDCTIVGMDSIGIHCKFIEPINEENLRVFVPEAPLIGQEQGIWLDRTIARERIAPPSPAPIVLPPSDPPPDRLAASLPANLIGSSLFGRIYAEGWSVGRDQLDPVIGPLEATMVALNPYRLPPESDCWNAGFRDGLLIPLWLMRQ</sequence>
<reference evidence="1 2" key="1">
    <citation type="journal article" date="2012" name="J. Bacteriol.">
        <title>Draft Genome Sequence of the Purple Photosynthetic Bacterium Phaeospirillum molischianum DSM120, a Particularly Versatile Bacterium.</title>
        <authorList>
            <person name="Duquesne K."/>
            <person name="Prima V."/>
            <person name="Ji B."/>
            <person name="Rouy Z."/>
            <person name="Medigue C."/>
            <person name="Talla E."/>
            <person name="Sturgis J.N."/>
        </authorList>
    </citation>
    <scope>NUCLEOTIDE SEQUENCE [LARGE SCALE GENOMIC DNA]</scope>
    <source>
        <strain evidence="2">DSM120</strain>
    </source>
</reference>
<name>H8FMU3_MAGML</name>